<evidence type="ECO:0000313" key="2">
    <source>
        <dbReference type="Proteomes" id="UP001148838"/>
    </source>
</evidence>
<sequence>MAGLCEGGNEPTGSLKASKHITPARHILGYSPIALISLATDEEEMDLRIDIQMGSQAASKNFINAGKILIDSII</sequence>
<protein>
    <submittedName>
        <fullName evidence="1">Uncharacterized protein</fullName>
    </submittedName>
</protein>
<name>A0ABQ8RX57_PERAM</name>
<proteinExistence type="predicted"/>
<reference evidence="1 2" key="1">
    <citation type="journal article" date="2022" name="Allergy">
        <title>Genome assembly and annotation of Periplaneta americana reveal a comprehensive cockroach allergen profile.</title>
        <authorList>
            <person name="Wang L."/>
            <person name="Xiong Q."/>
            <person name="Saelim N."/>
            <person name="Wang L."/>
            <person name="Nong W."/>
            <person name="Wan A.T."/>
            <person name="Shi M."/>
            <person name="Liu X."/>
            <person name="Cao Q."/>
            <person name="Hui J.H.L."/>
            <person name="Sookrung N."/>
            <person name="Leung T.F."/>
            <person name="Tungtrongchitr A."/>
            <person name="Tsui S.K.W."/>
        </authorList>
    </citation>
    <scope>NUCLEOTIDE SEQUENCE [LARGE SCALE GENOMIC DNA]</scope>
    <source>
        <strain evidence="1">PWHHKU_190912</strain>
    </source>
</reference>
<keyword evidence="2" id="KW-1185">Reference proteome</keyword>
<gene>
    <name evidence="1" type="ORF">ANN_27126</name>
</gene>
<accession>A0ABQ8RX57</accession>
<organism evidence="1 2">
    <name type="scientific">Periplaneta americana</name>
    <name type="common">American cockroach</name>
    <name type="synonym">Blatta americana</name>
    <dbReference type="NCBI Taxonomy" id="6978"/>
    <lineage>
        <taxon>Eukaryota</taxon>
        <taxon>Metazoa</taxon>
        <taxon>Ecdysozoa</taxon>
        <taxon>Arthropoda</taxon>
        <taxon>Hexapoda</taxon>
        <taxon>Insecta</taxon>
        <taxon>Pterygota</taxon>
        <taxon>Neoptera</taxon>
        <taxon>Polyneoptera</taxon>
        <taxon>Dictyoptera</taxon>
        <taxon>Blattodea</taxon>
        <taxon>Blattoidea</taxon>
        <taxon>Blattidae</taxon>
        <taxon>Blattinae</taxon>
        <taxon>Periplaneta</taxon>
    </lineage>
</organism>
<evidence type="ECO:0000313" key="1">
    <source>
        <dbReference type="EMBL" id="KAJ4426312.1"/>
    </source>
</evidence>
<comment type="caution">
    <text evidence="1">The sequence shown here is derived from an EMBL/GenBank/DDBJ whole genome shotgun (WGS) entry which is preliminary data.</text>
</comment>
<dbReference type="Proteomes" id="UP001148838">
    <property type="component" value="Unassembled WGS sequence"/>
</dbReference>
<dbReference type="EMBL" id="JAJSOF020000040">
    <property type="protein sequence ID" value="KAJ4426312.1"/>
    <property type="molecule type" value="Genomic_DNA"/>
</dbReference>